<evidence type="ECO:0000313" key="1">
    <source>
        <dbReference type="EMBL" id="SDR42469.1"/>
    </source>
</evidence>
<dbReference type="Proteomes" id="UP000199365">
    <property type="component" value="Unassembled WGS sequence"/>
</dbReference>
<protein>
    <submittedName>
        <fullName evidence="1">Uncharacterized protein</fullName>
    </submittedName>
</protein>
<evidence type="ECO:0000313" key="2">
    <source>
        <dbReference type="Proteomes" id="UP000199365"/>
    </source>
</evidence>
<gene>
    <name evidence="1" type="ORF">SAMN05445850_3812</name>
</gene>
<reference evidence="2" key="1">
    <citation type="submission" date="2016-10" db="EMBL/GenBank/DDBJ databases">
        <authorList>
            <person name="Varghese N."/>
            <person name="Submissions S."/>
        </authorList>
    </citation>
    <scope>NUCLEOTIDE SEQUENCE [LARGE SCALE GENOMIC DNA]</scope>
    <source>
        <strain evidence="2">DUS833</strain>
    </source>
</reference>
<accession>A0A1H1IXT3</accession>
<dbReference type="AlphaFoldDB" id="A0A1H1IXT3"/>
<proteinExistence type="predicted"/>
<sequence>MISFMKAAAQQNDTAVDNPLSYVGYRFPPDVISYAV</sequence>
<organism evidence="1 2">
    <name type="scientific">Paraburkholderia tuberum</name>
    <dbReference type="NCBI Taxonomy" id="157910"/>
    <lineage>
        <taxon>Bacteria</taxon>
        <taxon>Pseudomonadati</taxon>
        <taxon>Pseudomonadota</taxon>
        <taxon>Betaproteobacteria</taxon>
        <taxon>Burkholderiales</taxon>
        <taxon>Burkholderiaceae</taxon>
        <taxon>Paraburkholderia</taxon>
    </lineage>
</organism>
<name>A0A1H1IXT3_9BURK</name>
<keyword evidence="2" id="KW-1185">Reference proteome</keyword>
<dbReference type="EMBL" id="FNKX01000002">
    <property type="protein sequence ID" value="SDR42469.1"/>
    <property type="molecule type" value="Genomic_DNA"/>
</dbReference>